<organism evidence="2 3">
    <name type="scientific">Aldrovandia affinis</name>
    <dbReference type="NCBI Taxonomy" id="143900"/>
    <lineage>
        <taxon>Eukaryota</taxon>
        <taxon>Metazoa</taxon>
        <taxon>Chordata</taxon>
        <taxon>Craniata</taxon>
        <taxon>Vertebrata</taxon>
        <taxon>Euteleostomi</taxon>
        <taxon>Actinopterygii</taxon>
        <taxon>Neopterygii</taxon>
        <taxon>Teleostei</taxon>
        <taxon>Notacanthiformes</taxon>
        <taxon>Halosauridae</taxon>
        <taxon>Aldrovandia</taxon>
    </lineage>
</organism>
<gene>
    <name evidence="2" type="ORF">AAFF_G00247070</name>
</gene>
<sequence>MEAMEIMAEHEEGDSLPFLHATPCTWLRYGDAPNRVGKFATDSYSQHLAVDEGMVLCSTFGNDRDPPTFCSISTYGSLARMEVGTPLPVDDMFSDSSGSYHTALCSNQSSDYSETFQDCKLSPSPEPPESALSPIKIILSPRPRSKTAPGSTATNLSPRDTAISGEPQYVDLSLKPNGTHRPPGYRPGAPPPEIRDTDLSTNPKVTVISLKPYPVGTGLSPQLQDTRLNLKCPPGTLSPEPNHVDPSPDPASGHMCASTLKPWTTNWTRITTGQADLCSPLQPRFTSKLILIMPKRARRASSSNSKQPGNVSETPGENPHECPADWRSVSRLHGSWP</sequence>
<feature type="non-terminal residue" evidence="2">
    <location>
        <position position="337"/>
    </location>
</feature>
<dbReference type="AlphaFoldDB" id="A0AAD7SU96"/>
<dbReference type="EMBL" id="JAINUG010000033">
    <property type="protein sequence ID" value="KAJ8408889.1"/>
    <property type="molecule type" value="Genomic_DNA"/>
</dbReference>
<name>A0AAD7SU96_9TELE</name>
<comment type="caution">
    <text evidence="2">The sequence shown here is derived from an EMBL/GenBank/DDBJ whole genome shotgun (WGS) entry which is preliminary data.</text>
</comment>
<evidence type="ECO:0000313" key="3">
    <source>
        <dbReference type="Proteomes" id="UP001221898"/>
    </source>
</evidence>
<feature type="region of interest" description="Disordered" evidence="1">
    <location>
        <begin position="296"/>
        <end position="337"/>
    </location>
</feature>
<evidence type="ECO:0000313" key="2">
    <source>
        <dbReference type="EMBL" id="KAJ8408889.1"/>
    </source>
</evidence>
<reference evidence="2" key="1">
    <citation type="journal article" date="2023" name="Science">
        <title>Genome structures resolve the early diversification of teleost fishes.</title>
        <authorList>
            <person name="Parey E."/>
            <person name="Louis A."/>
            <person name="Montfort J."/>
            <person name="Bouchez O."/>
            <person name="Roques C."/>
            <person name="Iampietro C."/>
            <person name="Lluch J."/>
            <person name="Castinel A."/>
            <person name="Donnadieu C."/>
            <person name="Desvignes T."/>
            <person name="Floi Bucao C."/>
            <person name="Jouanno E."/>
            <person name="Wen M."/>
            <person name="Mejri S."/>
            <person name="Dirks R."/>
            <person name="Jansen H."/>
            <person name="Henkel C."/>
            <person name="Chen W.J."/>
            <person name="Zahm M."/>
            <person name="Cabau C."/>
            <person name="Klopp C."/>
            <person name="Thompson A.W."/>
            <person name="Robinson-Rechavi M."/>
            <person name="Braasch I."/>
            <person name="Lecointre G."/>
            <person name="Bobe J."/>
            <person name="Postlethwait J.H."/>
            <person name="Berthelot C."/>
            <person name="Roest Crollius H."/>
            <person name="Guiguen Y."/>
        </authorList>
    </citation>
    <scope>NUCLEOTIDE SEQUENCE</scope>
    <source>
        <strain evidence="2">NC1722</strain>
    </source>
</reference>
<keyword evidence="3" id="KW-1185">Reference proteome</keyword>
<feature type="compositionally biased region" description="Polar residues" evidence="1">
    <location>
        <begin position="304"/>
        <end position="315"/>
    </location>
</feature>
<feature type="region of interest" description="Disordered" evidence="1">
    <location>
        <begin position="115"/>
        <end position="198"/>
    </location>
</feature>
<accession>A0AAD7SU96</accession>
<evidence type="ECO:0000256" key="1">
    <source>
        <dbReference type="SAM" id="MobiDB-lite"/>
    </source>
</evidence>
<proteinExistence type="predicted"/>
<protein>
    <submittedName>
        <fullName evidence="2">Uncharacterized protein</fullName>
    </submittedName>
</protein>
<feature type="compositionally biased region" description="Polar residues" evidence="1">
    <location>
        <begin position="148"/>
        <end position="158"/>
    </location>
</feature>
<dbReference type="Proteomes" id="UP001221898">
    <property type="component" value="Unassembled WGS sequence"/>
</dbReference>